<name>A0A318J5E8_9BURK</name>
<evidence type="ECO:0000256" key="2">
    <source>
        <dbReference type="ARBA" id="ARBA00022723"/>
    </source>
</evidence>
<dbReference type="RefSeq" id="WP_110256364.1">
    <property type="nucleotide sequence ID" value="NZ_QJKB01000006.1"/>
</dbReference>
<dbReference type="SUPFAM" id="SSF56784">
    <property type="entry name" value="HAD-like"/>
    <property type="match status" value="1"/>
</dbReference>
<keyword evidence="2" id="KW-0479">Metal-binding</keyword>
<sequence>MLKTKKASLLFDIDNTLVDRDAAFHAYVMDFISRNQAAFFEADMSQVLAKILALDCHGRKDRKLFCQEVLQGFPGLPYTAESLWEDHMSLPDFVKPDSVINAMLERLSADYQLMIISNGSANMQRRKLHQAGLADYFEHIFISAEVGCAKPDMQLFSHALSYAHHASVVMIGDDYINDMQPAMAMQLTTIFINPGNETVAVRPDHQLSGIHDLEEALACMI</sequence>
<dbReference type="InterPro" id="IPR006439">
    <property type="entry name" value="HAD-SF_hydro_IA"/>
</dbReference>
<gene>
    <name evidence="5" type="ORF">DFR42_106101</name>
</gene>
<comment type="caution">
    <text evidence="5">The sequence shown here is derived from an EMBL/GenBank/DDBJ whole genome shotgun (WGS) entry which is preliminary data.</text>
</comment>
<evidence type="ECO:0000313" key="6">
    <source>
        <dbReference type="Proteomes" id="UP000247792"/>
    </source>
</evidence>
<dbReference type="PANTHER" id="PTHR46470">
    <property type="entry name" value="N-ACYLNEURAMINATE-9-PHOSPHATASE"/>
    <property type="match status" value="1"/>
</dbReference>
<organism evidence="5 6">
    <name type="scientific">Undibacterium pigrum</name>
    <dbReference type="NCBI Taxonomy" id="401470"/>
    <lineage>
        <taxon>Bacteria</taxon>
        <taxon>Pseudomonadati</taxon>
        <taxon>Pseudomonadota</taxon>
        <taxon>Betaproteobacteria</taxon>
        <taxon>Burkholderiales</taxon>
        <taxon>Oxalobacteraceae</taxon>
        <taxon>Undibacterium</taxon>
    </lineage>
</organism>
<dbReference type="Pfam" id="PF13419">
    <property type="entry name" value="HAD_2"/>
    <property type="match status" value="1"/>
</dbReference>
<evidence type="ECO:0000313" key="5">
    <source>
        <dbReference type="EMBL" id="PXX41922.1"/>
    </source>
</evidence>
<accession>A0A318J5E8</accession>
<dbReference type="InterPro" id="IPR023214">
    <property type="entry name" value="HAD_sf"/>
</dbReference>
<keyword evidence="3 5" id="KW-0378">Hydrolase</keyword>
<dbReference type="PANTHER" id="PTHR46470:SF2">
    <property type="entry name" value="GLYCERALDEHYDE 3-PHOSPHATE PHOSPHATASE"/>
    <property type="match status" value="1"/>
</dbReference>
<dbReference type="AlphaFoldDB" id="A0A318J5E8"/>
<keyword evidence="6" id="KW-1185">Reference proteome</keyword>
<dbReference type="InterPro" id="IPR041492">
    <property type="entry name" value="HAD_2"/>
</dbReference>
<dbReference type="GO" id="GO:0016791">
    <property type="term" value="F:phosphatase activity"/>
    <property type="evidence" value="ECO:0007669"/>
    <property type="project" value="TreeGrafter"/>
</dbReference>
<protein>
    <submittedName>
        <fullName evidence="5">HAD superfamily hydrolase (TIGR01549 family)</fullName>
    </submittedName>
</protein>
<dbReference type="Proteomes" id="UP000247792">
    <property type="component" value="Unassembled WGS sequence"/>
</dbReference>
<dbReference type="SFLD" id="SFLDS00003">
    <property type="entry name" value="Haloacid_Dehalogenase"/>
    <property type="match status" value="1"/>
</dbReference>
<reference evidence="5 6" key="1">
    <citation type="submission" date="2018-05" db="EMBL/GenBank/DDBJ databases">
        <title>Genomic Encyclopedia of Type Strains, Phase IV (KMG-IV): sequencing the most valuable type-strain genomes for metagenomic binning, comparative biology and taxonomic classification.</title>
        <authorList>
            <person name="Goeker M."/>
        </authorList>
    </citation>
    <scope>NUCLEOTIDE SEQUENCE [LARGE SCALE GENOMIC DNA]</scope>
    <source>
        <strain evidence="5 6">DSM 19792</strain>
    </source>
</reference>
<proteinExistence type="predicted"/>
<dbReference type="EMBL" id="QJKB01000006">
    <property type="protein sequence ID" value="PXX41922.1"/>
    <property type="molecule type" value="Genomic_DNA"/>
</dbReference>
<evidence type="ECO:0000256" key="4">
    <source>
        <dbReference type="ARBA" id="ARBA00022842"/>
    </source>
</evidence>
<dbReference type="OrthoDB" id="148966at2"/>
<evidence type="ECO:0000256" key="3">
    <source>
        <dbReference type="ARBA" id="ARBA00022801"/>
    </source>
</evidence>
<dbReference type="SFLD" id="SFLDG01129">
    <property type="entry name" value="C1.5:_HAD__Beta-PGM__Phosphata"/>
    <property type="match status" value="1"/>
</dbReference>
<dbReference type="GO" id="GO:0044281">
    <property type="term" value="P:small molecule metabolic process"/>
    <property type="evidence" value="ECO:0007669"/>
    <property type="project" value="UniProtKB-ARBA"/>
</dbReference>
<evidence type="ECO:0000256" key="1">
    <source>
        <dbReference type="ARBA" id="ARBA00001946"/>
    </source>
</evidence>
<dbReference type="InterPro" id="IPR036412">
    <property type="entry name" value="HAD-like_sf"/>
</dbReference>
<keyword evidence="4" id="KW-0460">Magnesium</keyword>
<dbReference type="Gene3D" id="1.20.120.710">
    <property type="entry name" value="Haloacid dehalogenase hydrolase-like domain"/>
    <property type="match status" value="1"/>
</dbReference>
<dbReference type="Gene3D" id="3.40.50.1000">
    <property type="entry name" value="HAD superfamily/HAD-like"/>
    <property type="match status" value="1"/>
</dbReference>
<dbReference type="InterPro" id="IPR051400">
    <property type="entry name" value="HAD-like_hydrolase"/>
</dbReference>
<comment type="cofactor">
    <cofactor evidence="1">
        <name>Mg(2+)</name>
        <dbReference type="ChEBI" id="CHEBI:18420"/>
    </cofactor>
</comment>
<dbReference type="NCBIfam" id="TIGR01549">
    <property type="entry name" value="HAD-SF-IA-v1"/>
    <property type="match status" value="1"/>
</dbReference>
<dbReference type="GO" id="GO:0046872">
    <property type="term" value="F:metal ion binding"/>
    <property type="evidence" value="ECO:0007669"/>
    <property type="project" value="UniProtKB-KW"/>
</dbReference>